<name>A0A9W4WUH2_9GLOM</name>
<dbReference type="AlphaFoldDB" id="A0A9W4WUH2"/>
<evidence type="ECO:0000313" key="2">
    <source>
        <dbReference type="Proteomes" id="UP001153678"/>
    </source>
</evidence>
<protein>
    <submittedName>
        <fullName evidence="1">18925_t:CDS:1</fullName>
    </submittedName>
</protein>
<organism evidence="1 2">
    <name type="scientific">Funneliformis geosporum</name>
    <dbReference type="NCBI Taxonomy" id="1117311"/>
    <lineage>
        <taxon>Eukaryota</taxon>
        <taxon>Fungi</taxon>
        <taxon>Fungi incertae sedis</taxon>
        <taxon>Mucoromycota</taxon>
        <taxon>Glomeromycotina</taxon>
        <taxon>Glomeromycetes</taxon>
        <taxon>Glomerales</taxon>
        <taxon>Glomeraceae</taxon>
        <taxon>Funneliformis</taxon>
    </lineage>
</organism>
<dbReference type="Proteomes" id="UP001153678">
    <property type="component" value="Unassembled WGS sequence"/>
</dbReference>
<comment type="caution">
    <text evidence="1">The sequence shown here is derived from an EMBL/GenBank/DDBJ whole genome shotgun (WGS) entry which is preliminary data.</text>
</comment>
<gene>
    <name evidence="1" type="ORF">FWILDA_LOCUS12769</name>
</gene>
<dbReference type="EMBL" id="CAMKVN010004329">
    <property type="protein sequence ID" value="CAI2186823.1"/>
    <property type="molecule type" value="Genomic_DNA"/>
</dbReference>
<sequence>MQTTKFDPNFSIFDKMFIPVISDLFLDMEPLEDDQFWPIQHKSSNKLKKIEYKKISSSTLNENDTIYNIKNDSTKCNPLEIKSICNE</sequence>
<keyword evidence="2" id="KW-1185">Reference proteome</keyword>
<evidence type="ECO:0000313" key="1">
    <source>
        <dbReference type="EMBL" id="CAI2186823.1"/>
    </source>
</evidence>
<feature type="non-terminal residue" evidence="1">
    <location>
        <position position="87"/>
    </location>
</feature>
<accession>A0A9W4WUH2</accession>
<reference evidence="1" key="1">
    <citation type="submission" date="2022-08" db="EMBL/GenBank/DDBJ databases">
        <authorList>
            <person name="Kallberg Y."/>
            <person name="Tangrot J."/>
            <person name="Rosling A."/>
        </authorList>
    </citation>
    <scope>NUCLEOTIDE SEQUENCE</scope>
    <source>
        <strain evidence="1">Wild A</strain>
    </source>
</reference>
<proteinExistence type="predicted"/>